<accession>A0A8H6QGC6</accession>
<protein>
    <submittedName>
        <fullName evidence="6">Uncharacterized protein</fullName>
    </submittedName>
</protein>
<comment type="similarity">
    <text evidence="2">Belongs to the zinc-containing alcohol dehydrogenase family.</text>
</comment>
<keyword evidence="5" id="KW-0520">NAD</keyword>
<organism evidence="6 7">
    <name type="scientific">Aspergillus hiratsukae</name>
    <dbReference type="NCBI Taxonomy" id="1194566"/>
    <lineage>
        <taxon>Eukaryota</taxon>
        <taxon>Fungi</taxon>
        <taxon>Dikarya</taxon>
        <taxon>Ascomycota</taxon>
        <taxon>Pezizomycotina</taxon>
        <taxon>Eurotiomycetes</taxon>
        <taxon>Eurotiomycetidae</taxon>
        <taxon>Eurotiales</taxon>
        <taxon>Aspergillaceae</taxon>
        <taxon>Aspergillus</taxon>
        <taxon>Aspergillus subgen. Fumigati</taxon>
    </lineage>
</organism>
<evidence type="ECO:0000256" key="3">
    <source>
        <dbReference type="ARBA" id="ARBA00022723"/>
    </source>
</evidence>
<dbReference type="SUPFAM" id="SSF51735">
    <property type="entry name" value="NAD(P)-binding Rossmann-fold domains"/>
    <property type="match status" value="1"/>
</dbReference>
<dbReference type="InterPro" id="IPR036291">
    <property type="entry name" value="NAD(P)-bd_dom_sf"/>
</dbReference>
<evidence type="ECO:0000313" key="7">
    <source>
        <dbReference type="Proteomes" id="UP000662466"/>
    </source>
</evidence>
<evidence type="ECO:0000256" key="4">
    <source>
        <dbReference type="ARBA" id="ARBA00022833"/>
    </source>
</evidence>
<dbReference type="Proteomes" id="UP000662466">
    <property type="component" value="Unassembled WGS sequence"/>
</dbReference>
<evidence type="ECO:0000256" key="1">
    <source>
        <dbReference type="ARBA" id="ARBA00001947"/>
    </source>
</evidence>
<evidence type="ECO:0000313" key="6">
    <source>
        <dbReference type="EMBL" id="KAF7171456.1"/>
    </source>
</evidence>
<evidence type="ECO:0000256" key="5">
    <source>
        <dbReference type="ARBA" id="ARBA00023027"/>
    </source>
</evidence>
<sequence>MGMDGYLVATWAAHRYTEPTTKESVSLPNDYEMLSDLFGTGWAALEFASLRPGDTAAVHGAGPREDYVPERLRLAESIGAIPINCRDADRVDRIRALQHNSVAPSVDAVGYEQVNRQSNNTATAPRAASVHTAEGPSRGLLLQGVPVGCWAFQAHRSRTGGGAEARRPGFVVSDAINIKDAPNAFRSG</sequence>
<keyword evidence="4" id="KW-0862">Zinc</keyword>
<evidence type="ECO:0000256" key="2">
    <source>
        <dbReference type="ARBA" id="ARBA00008072"/>
    </source>
</evidence>
<dbReference type="Gene3D" id="3.90.180.10">
    <property type="entry name" value="Medium-chain alcohol dehydrogenases, catalytic domain"/>
    <property type="match status" value="1"/>
</dbReference>
<name>A0A8H6QGC6_9EURO</name>
<dbReference type="PANTHER" id="PTHR42813:SF3">
    <property type="entry name" value="GLUTATHIONE-INDEPENDENT FORMALDEHYDE DEHYDROGENASE"/>
    <property type="match status" value="1"/>
</dbReference>
<gene>
    <name evidence="6" type="ORF">CNMCM6106_005858</name>
</gene>
<comment type="cofactor">
    <cofactor evidence="1">
        <name>Zn(2+)</name>
        <dbReference type="ChEBI" id="CHEBI:29105"/>
    </cofactor>
</comment>
<comment type="caution">
    <text evidence="6">The sequence shown here is derived from an EMBL/GenBank/DDBJ whole genome shotgun (WGS) entry which is preliminary data.</text>
</comment>
<reference evidence="6" key="1">
    <citation type="submission" date="2020-06" db="EMBL/GenBank/DDBJ databases">
        <title>Draft genome sequences of strains closely related to Aspergillus parafelis and Aspergillus hiratsukae.</title>
        <authorList>
            <person name="Dos Santos R.A.C."/>
            <person name="Rivero-Menendez O."/>
            <person name="Steenwyk J.L."/>
            <person name="Mead M.E."/>
            <person name="Goldman G.H."/>
            <person name="Alastruey-Izquierdo A."/>
            <person name="Rokas A."/>
        </authorList>
    </citation>
    <scope>NUCLEOTIDE SEQUENCE</scope>
    <source>
        <strain evidence="6">CNM-CM6106</strain>
    </source>
</reference>
<proteinExistence type="inferred from homology"/>
<dbReference type="AlphaFoldDB" id="A0A8H6QGC6"/>
<dbReference type="PANTHER" id="PTHR42813">
    <property type="entry name" value="ZINC-TYPE ALCOHOL DEHYDROGENASE-LIKE"/>
    <property type="match status" value="1"/>
</dbReference>
<dbReference type="EMBL" id="JACBAF010001930">
    <property type="protein sequence ID" value="KAF7171456.1"/>
    <property type="molecule type" value="Genomic_DNA"/>
</dbReference>
<dbReference type="Gene3D" id="3.40.50.720">
    <property type="entry name" value="NAD(P)-binding Rossmann-like Domain"/>
    <property type="match status" value="2"/>
</dbReference>
<dbReference type="GO" id="GO:0046872">
    <property type="term" value="F:metal ion binding"/>
    <property type="evidence" value="ECO:0007669"/>
    <property type="project" value="UniProtKB-KW"/>
</dbReference>
<keyword evidence="3" id="KW-0479">Metal-binding</keyword>